<feature type="compositionally biased region" description="Basic residues" evidence="1">
    <location>
        <begin position="74"/>
        <end position="84"/>
    </location>
</feature>
<evidence type="ECO:0000313" key="3">
    <source>
        <dbReference type="Proteomes" id="UP000297703"/>
    </source>
</evidence>
<evidence type="ECO:0000313" key="2">
    <source>
        <dbReference type="EMBL" id="TFJ96338.1"/>
    </source>
</evidence>
<dbReference type="Proteomes" id="UP000297703">
    <property type="component" value="Unassembled WGS sequence"/>
</dbReference>
<comment type="caution">
    <text evidence="2">The sequence shown here is derived from an EMBL/GenBank/DDBJ whole genome shotgun (WGS) entry which is preliminary data.</text>
</comment>
<protein>
    <submittedName>
        <fullName evidence="2">2-amino-3-ketobutyrate CoA ligase</fullName>
    </submittedName>
</protein>
<sequence length="133" mass="14645">MSRGARGNLPQELGLLPRALHKTKPFESSFQPSQRPGDRSGPSRQWSSIKLQYFKGDAPAAQPRLSVTPERHAARGRGRVRKRNGWLGEKQRDEAEPDPSFKSKTSVTEIPAQPAARCREPLLSSHAGQANPG</sequence>
<dbReference type="AlphaFoldDB" id="A0A4D9DHA7"/>
<proteinExistence type="predicted"/>
<dbReference type="GO" id="GO:0016874">
    <property type="term" value="F:ligase activity"/>
    <property type="evidence" value="ECO:0007669"/>
    <property type="project" value="UniProtKB-KW"/>
</dbReference>
<organism evidence="2 3">
    <name type="scientific">Platysternon megacephalum</name>
    <name type="common">big-headed turtle</name>
    <dbReference type="NCBI Taxonomy" id="55544"/>
    <lineage>
        <taxon>Eukaryota</taxon>
        <taxon>Metazoa</taxon>
        <taxon>Chordata</taxon>
        <taxon>Craniata</taxon>
        <taxon>Vertebrata</taxon>
        <taxon>Euteleostomi</taxon>
        <taxon>Archelosauria</taxon>
        <taxon>Testudinata</taxon>
        <taxon>Testudines</taxon>
        <taxon>Cryptodira</taxon>
        <taxon>Durocryptodira</taxon>
        <taxon>Testudinoidea</taxon>
        <taxon>Platysternidae</taxon>
        <taxon>Platysternon</taxon>
    </lineage>
</organism>
<keyword evidence="3" id="KW-1185">Reference proteome</keyword>
<evidence type="ECO:0000256" key="1">
    <source>
        <dbReference type="SAM" id="MobiDB-lite"/>
    </source>
</evidence>
<accession>A0A4D9DHA7</accession>
<reference evidence="2 3" key="1">
    <citation type="submission" date="2019-04" db="EMBL/GenBank/DDBJ databases">
        <title>Draft genome of the big-headed turtle Platysternon megacephalum.</title>
        <authorList>
            <person name="Gong S."/>
        </authorList>
    </citation>
    <scope>NUCLEOTIDE SEQUENCE [LARGE SCALE GENOMIC DNA]</scope>
    <source>
        <strain evidence="2">DO16091913</strain>
        <tissue evidence="2">Muscle</tissue>
    </source>
</reference>
<dbReference type="EMBL" id="QXTE01000696">
    <property type="protein sequence ID" value="TFJ96338.1"/>
    <property type="molecule type" value="Genomic_DNA"/>
</dbReference>
<gene>
    <name evidence="2" type="ORF">DR999_PMT21872</name>
</gene>
<name>A0A4D9DHA7_9SAUR</name>
<reference evidence="2 3" key="2">
    <citation type="submission" date="2019-04" db="EMBL/GenBank/DDBJ databases">
        <title>The genome sequence of big-headed turtle.</title>
        <authorList>
            <person name="Gong S."/>
        </authorList>
    </citation>
    <scope>NUCLEOTIDE SEQUENCE [LARGE SCALE GENOMIC DNA]</scope>
    <source>
        <strain evidence="2">DO16091913</strain>
        <tissue evidence="2">Muscle</tissue>
    </source>
</reference>
<feature type="region of interest" description="Disordered" evidence="1">
    <location>
        <begin position="1"/>
        <end position="133"/>
    </location>
</feature>
<keyword evidence="2" id="KW-0436">Ligase</keyword>